<organism evidence="1 2">
    <name type="scientific">Aspergillus brasiliensis (strain CBS 101740 / IMI 381727 / IBT 21946)</name>
    <dbReference type="NCBI Taxonomy" id="767769"/>
    <lineage>
        <taxon>Eukaryota</taxon>
        <taxon>Fungi</taxon>
        <taxon>Dikarya</taxon>
        <taxon>Ascomycota</taxon>
        <taxon>Pezizomycotina</taxon>
        <taxon>Eurotiomycetes</taxon>
        <taxon>Eurotiomycetidae</taxon>
        <taxon>Eurotiales</taxon>
        <taxon>Aspergillaceae</taxon>
        <taxon>Aspergillus</taxon>
        <taxon>Aspergillus subgen. Circumdati</taxon>
    </lineage>
</organism>
<proteinExistence type="predicted"/>
<sequence>MGEVILVMCLTLRVSQPARSRSVFRPSARITLASAAAAAIITFSQSIRYISSYPAGGWGRYPPSFEVSTTYTGWLMSEN</sequence>
<dbReference type="RefSeq" id="XP_067483455.1">
    <property type="nucleotide sequence ID" value="XM_067623972.1"/>
</dbReference>
<dbReference type="AlphaFoldDB" id="A0A1L9UWY0"/>
<gene>
    <name evidence="1" type="ORF">ASPBRDRAFT_38625</name>
</gene>
<name>A0A1L9UWY0_ASPBC</name>
<reference evidence="2" key="1">
    <citation type="journal article" date="2017" name="Genome Biol.">
        <title>Comparative genomics reveals high biological diversity and specific adaptations in the industrially and medically important fungal genus Aspergillus.</title>
        <authorList>
            <person name="de Vries R.P."/>
            <person name="Riley R."/>
            <person name="Wiebenga A."/>
            <person name="Aguilar-Osorio G."/>
            <person name="Amillis S."/>
            <person name="Uchima C.A."/>
            <person name="Anderluh G."/>
            <person name="Asadollahi M."/>
            <person name="Askin M."/>
            <person name="Barry K."/>
            <person name="Battaglia E."/>
            <person name="Bayram O."/>
            <person name="Benocci T."/>
            <person name="Braus-Stromeyer S.A."/>
            <person name="Caldana C."/>
            <person name="Canovas D."/>
            <person name="Cerqueira G.C."/>
            <person name="Chen F."/>
            <person name="Chen W."/>
            <person name="Choi C."/>
            <person name="Clum A."/>
            <person name="Dos Santos R.A."/>
            <person name="Damasio A.R."/>
            <person name="Diallinas G."/>
            <person name="Emri T."/>
            <person name="Fekete E."/>
            <person name="Flipphi M."/>
            <person name="Freyberg S."/>
            <person name="Gallo A."/>
            <person name="Gournas C."/>
            <person name="Habgood R."/>
            <person name="Hainaut M."/>
            <person name="Harispe M.L."/>
            <person name="Henrissat B."/>
            <person name="Hilden K.S."/>
            <person name="Hope R."/>
            <person name="Hossain A."/>
            <person name="Karabika E."/>
            <person name="Karaffa L."/>
            <person name="Karanyi Z."/>
            <person name="Krasevec N."/>
            <person name="Kuo A."/>
            <person name="Kusch H."/>
            <person name="LaButti K."/>
            <person name="Lagendijk E.L."/>
            <person name="Lapidus A."/>
            <person name="Levasseur A."/>
            <person name="Lindquist E."/>
            <person name="Lipzen A."/>
            <person name="Logrieco A.F."/>
            <person name="MacCabe A."/>
            <person name="Maekelae M.R."/>
            <person name="Malavazi I."/>
            <person name="Melin P."/>
            <person name="Meyer V."/>
            <person name="Mielnichuk N."/>
            <person name="Miskei M."/>
            <person name="Molnar A.P."/>
            <person name="Mule G."/>
            <person name="Ngan C.Y."/>
            <person name="Orejas M."/>
            <person name="Orosz E."/>
            <person name="Ouedraogo J.P."/>
            <person name="Overkamp K.M."/>
            <person name="Park H.-S."/>
            <person name="Perrone G."/>
            <person name="Piumi F."/>
            <person name="Punt P.J."/>
            <person name="Ram A.F."/>
            <person name="Ramon A."/>
            <person name="Rauscher S."/>
            <person name="Record E."/>
            <person name="Riano-Pachon D.M."/>
            <person name="Robert V."/>
            <person name="Roehrig J."/>
            <person name="Ruller R."/>
            <person name="Salamov A."/>
            <person name="Salih N.S."/>
            <person name="Samson R.A."/>
            <person name="Sandor E."/>
            <person name="Sanguinetti M."/>
            <person name="Schuetze T."/>
            <person name="Sepcic K."/>
            <person name="Shelest E."/>
            <person name="Sherlock G."/>
            <person name="Sophianopoulou V."/>
            <person name="Squina F.M."/>
            <person name="Sun H."/>
            <person name="Susca A."/>
            <person name="Todd R.B."/>
            <person name="Tsang A."/>
            <person name="Unkles S.E."/>
            <person name="van de Wiele N."/>
            <person name="van Rossen-Uffink D."/>
            <person name="Oliveira J.V."/>
            <person name="Vesth T.C."/>
            <person name="Visser J."/>
            <person name="Yu J.-H."/>
            <person name="Zhou M."/>
            <person name="Andersen M.R."/>
            <person name="Archer D.B."/>
            <person name="Baker S.E."/>
            <person name="Benoit I."/>
            <person name="Brakhage A.A."/>
            <person name="Braus G.H."/>
            <person name="Fischer R."/>
            <person name="Frisvad J.C."/>
            <person name="Goldman G.H."/>
            <person name="Houbraken J."/>
            <person name="Oakley B."/>
            <person name="Pocsi I."/>
            <person name="Scazzocchio C."/>
            <person name="Seiboth B."/>
            <person name="vanKuyk P.A."/>
            <person name="Wortman J."/>
            <person name="Dyer P.S."/>
            <person name="Grigoriev I.V."/>
        </authorList>
    </citation>
    <scope>NUCLEOTIDE SEQUENCE [LARGE SCALE GENOMIC DNA]</scope>
    <source>
        <strain evidence="2">CBS 101740 / IMI 381727 / IBT 21946</strain>
    </source>
</reference>
<evidence type="ECO:0000313" key="2">
    <source>
        <dbReference type="Proteomes" id="UP000184499"/>
    </source>
</evidence>
<dbReference type="Proteomes" id="UP000184499">
    <property type="component" value="Unassembled WGS sequence"/>
</dbReference>
<evidence type="ECO:0000313" key="1">
    <source>
        <dbReference type="EMBL" id="OJJ76208.1"/>
    </source>
</evidence>
<keyword evidence="2" id="KW-1185">Reference proteome</keyword>
<dbReference type="GeneID" id="93576460"/>
<dbReference type="EMBL" id="KV878680">
    <property type="protein sequence ID" value="OJJ76208.1"/>
    <property type="molecule type" value="Genomic_DNA"/>
</dbReference>
<protein>
    <submittedName>
        <fullName evidence="1">Uncharacterized protein</fullName>
    </submittedName>
</protein>
<dbReference type="VEuPathDB" id="FungiDB:ASPBRDRAFT_38625"/>
<accession>A0A1L9UWY0</accession>